<keyword evidence="1" id="KW-0812">Transmembrane</keyword>
<evidence type="ECO:0000313" key="3">
    <source>
        <dbReference type="Proteomes" id="UP001272052"/>
    </source>
</evidence>
<feature type="transmembrane region" description="Helical" evidence="1">
    <location>
        <begin position="52"/>
        <end position="77"/>
    </location>
</feature>
<dbReference type="EMBL" id="JAWDKC010000011">
    <property type="protein sequence ID" value="MDV0444996.1"/>
    <property type="molecule type" value="Genomic_DNA"/>
</dbReference>
<feature type="transmembrane region" description="Helical" evidence="1">
    <location>
        <begin position="130"/>
        <end position="148"/>
    </location>
</feature>
<reference evidence="2 3" key="1">
    <citation type="submission" date="2023-06" db="EMBL/GenBank/DDBJ databases">
        <title>Genome sequence of Methanimicrococcus sp. At1.</title>
        <authorList>
            <person name="Protasov E."/>
            <person name="Platt K."/>
            <person name="Poehlein A."/>
            <person name="Daniel R."/>
            <person name="Brune A."/>
        </authorList>
    </citation>
    <scope>NUCLEOTIDE SEQUENCE [LARGE SCALE GENOMIC DNA]</scope>
    <source>
        <strain evidence="2 3">At1</strain>
    </source>
</reference>
<organism evidence="2 3">
    <name type="scientific">Methanimicrococcus hacksteinii</name>
    <dbReference type="NCBI Taxonomy" id="3028293"/>
    <lineage>
        <taxon>Archaea</taxon>
        <taxon>Methanobacteriati</taxon>
        <taxon>Methanobacteriota</taxon>
        <taxon>Stenosarchaea group</taxon>
        <taxon>Methanomicrobia</taxon>
        <taxon>Methanosarcinales</taxon>
        <taxon>Methanosarcinaceae</taxon>
        <taxon>Methanimicrococcus</taxon>
    </lineage>
</organism>
<comment type="caution">
    <text evidence="2">The sequence shown here is derived from an EMBL/GenBank/DDBJ whole genome shotgun (WGS) entry which is preliminary data.</text>
</comment>
<protein>
    <submittedName>
        <fullName evidence="2">Uncharacterized protein</fullName>
    </submittedName>
</protein>
<name>A0ABU3VPB2_9EURY</name>
<evidence type="ECO:0000313" key="2">
    <source>
        <dbReference type="EMBL" id="MDV0444996.1"/>
    </source>
</evidence>
<evidence type="ECO:0000256" key="1">
    <source>
        <dbReference type="SAM" id="Phobius"/>
    </source>
</evidence>
<gene>
    <name evidence="2" type="ORF">MmiAt1_05480</name>
</gene>
<dbReference type="Proteomes" id="UP001272052">
    <property type="component" value="Unassembled WGS sequence"/>
</dbReference>
<keyword evidence="1" id="KW-1133">Transmembrane helix</keyword>
<feature type="transmembrane region" description="Helical" evidence="1">
    <location>
        <begin position="6"/>
        <end position="24"/>
    </location>
</feature>
<feature type="transmembrane region" description="Helical" evidence="1">
    <location>
        <begin position="29"/>
        <end position="46"/>
    </location>
</feature>
<proteinExistence type="predicted"/>
<accession>A0ABU3VPB2</accession>
<keyword evidence="1" id="KW-0472">Membrane</keyword>
<sequence length="160" mass="18237">MLSFVVFVLFCRFVCCFLSGYLCFCRPFCLCFCCPCACVFAVRALVFLLPVRLYFCCPCACIFAARVLSPICIILFLSHPFATRTGAQITFLFPFARLPSVFRLHGYLPFSVCTATFRFPFARLPSVFRLHGYLPFAVAAVGLLLLRCRRAREPHQLKKD</sequence>
<keyword evidence="3" id="KW-1185">Reference proteome</keyword>